<evidence type="ECO:0000313" key="1">
    <source>
        <dbReference type="EMBL" id="SOQ39772.1"/>
    </source>
</evidence>
<proteinExistence type="predicted"/>
<gene>
    <name evidence="1" type="ORF">SFRICE_029447</name>
</gene>
<reference evidence="1" key="1">
    <citation type="submission" date="2016-07" db="EMBL/GenBank/DDBJ databases">
        <authorList>
            <person name="Bretaudeau A."/>
        </authorList>
    </citation>
    <scope>NUCLEOTIDE SEQUENCE</scope>
    <source>
        <strain evidence="1">Rice</strain>
        <tissue evidence="1">Whole body</tissue>
    </source>
</reference>
<dbReference type="AlphaFoldDB" id="A0A2H1VH92"/>
<organism evidence="1">
    <name type="scientific">Spodoptera frugiperda</name>
    <name type="common">Fall armyworm</name>
    <dbReference type="NCBI Taxonomy" id="7108"/>
    <lineage>
        <taxon>Eukaryota</taxon>
        <taxon>Metazoa</taxon>
        <taxon>Ecdysozoa</taxon>
        <taxon>Arthropoda</taxon>
        <taxon>Hexapoda</taxon>
        <taxon>Insecta</taxon>
        <taxon>Pterygota</taxon>
        <taxon>Neoptera</taxon>
        <taxon>Endopterygota</taxon>
        <taxon>Lepidoptera</taxon>
        <taxon>Glossata</taxon>
        <taxon>Ditrysia</taxon>
        <taxon>Noctuoidea</taxon>
        <taxon>Noctuidae</taxon>
        <taxon>Amphipyrinae</taxon>
        <taxon>Spodoptera</taxon>
    </lineage>
</organism>
<sequence length="141" mass="15942">MDVPGTYLVPMNPRRHIPNEVTGDPITPFPNCLNPDSLTNLKFLTPNNVFVTPRVFQLCAHRVQEVKDLDHVVEPDPADDDALQRRVLVDDLLAPEAVVARQKDQIKNILKRRACMKRLITVEEARDKSLFHAVEVAGKSQ</sequence>
<protein>
    <submittedName>
        <fullName evidence="1">SFRICE_029447</fullName>
    </submittedName>
</protein>
<dbReference type="EMBL" id="ODYU01002364">
    <property type="protein sequence ID" value="SOQ39772.1"/>
    <property type="molecule type" value="Genomic_DNA"/>
</dbReference>
<name>A0A2H1VH92_SPOFR</name>
<accession>A0A2H1VH92</accession>